<accession>A0A139IRR6</accession>
<dbReference type="EMBL" id="LFZO01000023">
    <property type="protein sequence ID" value="KXT17236.1"/>
    <property type="molecule type" value="Genomic_DNA"/>
</dbReference>
<gene>
    <name evidence="2" type="ORF">AC579_5815</name>
</gene>
<feature type="compositionally biased region" description="Low complexity" evidence="1">
    <location>
        <begin position="95"/>
        <end position="107"/>
    </location>
</feature>
<organism evidence="2 3">
    <name type="scientific">Pseudocercospora musae</name>
    <dbReference type="NCBI Taxonomy" id="113226"/>
    <lineage>
        <taxon>Eukaryota</taxon>
        <taxon>Fungi</taxon>
        <taxon>Dikarya</taxon>
        <taxon>Ascomycota</taxon>
        <taxon>Pezizomycotina</taxon>
        <taxon>Dothideomycetes</taxon>
        <taxon>Dothideomycetidae</taxon>
        <taxon>Mycosphaerellales</taxon>
        <taxon>Mycosphaerellaceae</taxon>
        <taxon>Pseudocercospora</taxon>
    </lineage>
</organism>
<evidence type="ECO:0000256" key="1">
    <source>
        <dbReference type="SAM" id="MobiDB-lite"/>
    </source>
</evidence>
<feature type="compositionally biased region" description="Basic and acidic residues" evidence="1">
    <location>
        <begin position="72"/>
        <end position="82"/>
    </location>
</feature>
<keyword evidence="3" id="KW-1185">Reference proteome</keyword>
<proteinExistence type="predicted"/>
<evidence type="ECO:0000313" key="3">
    <source>
        <dbReference type="Proteomes" id="UP000073492"/>
    </source>
</evidence>
<comment type="caution">
    <text evidence="2">The sequence shown here is derived from an EMBL/GenBank/DDBJ whole genome shotgun (WGS) entry which is preliminary data.</text>
</comment>
<evidence type="ECO:0000313" key="2">
    <source>
        <dbReference type="EMBL" id="KXT17236.1"/>
    </source>
</evidence>
<dbReference type="AlphaFoldDB" id="A0A139IRR6"/>
<name>A0A139IRR6_9PEZI</name>
<feature type="region of interest" description="Disordered" evidence="1">
    <location>
        <begin position="70"/>
        <end position="112"/>
    </location>
</feature>
<sequence length="210" mass="24115">MPPITIVNRTIYAEVKEYFVYCCYRRVELDFSFALLVLYSPTTIDILDHIFSQQQAVLQSMPDAAIRLMTGDPERITRDNRAKARRSRQRRNHEPASAEATPATSSEIPASTSSDLSHLHLAPASSPTQHLITNVTFVVDHEPAPKRFRVRMEEKLWLRERASRTGFRHDTRYSLLGIVAYLRGTPLLQKNDMITVQVNHKKPIVFRARS</sequence>
<reference evidence="2 3" key="1">
    <citation type="submission" date="2015-07" db="EMBL/GenBank/DDBJ databases">
        <title>Comparative genomics of the Sigatoka disease complex on banana suggests a link between parallel evolutionary changes in Pseudocercospora fijiensis and Pseudocercospora eumusae and increased virulence on the banana host.</title>
        <authorList>
            <person name="Chang T.-C."/>
            <person name="Salvucci A."/>
            <person name="Crous P.W."/>
            <person name="Stergiopoulos I."/>
        </authorList>
    </citation>
    <scope>NUCLEOTIDE SEQUENCE [LARGE SCALE GENOMIC DNA]</scope>
    <source>
        <strain evidence="2 3">CBS 116634</strain>
    </source>
</reference>
<dbReference type="Proteomes" id="UP000073492">
    <property type="component" value="Unassembled WGS sequence"/>
</dbReference>
<protein>
    <submittedName>
        <fullName evidence="2">Uncharacterized protein</fullName>
    </submittedName>
</protein>